<dbReference type="FunFam" id="3.40.50.300:FF:000630">
    <property type="entry name" value="ATP-binding cassette (ABC) transporter, putative"/>
    <property type="match status" value="1"/>
</dbReference>
<dbReference type="GO" id="GO:0016887">
    <property type="term" value="F:ATP hydrolysis activity"/>
    <property type="evidence" value="ECO:0007669"/>
    <property type="project" value="InterPro"/>
</dbReference>
<evidence type="ECO:0000256" key="8">
    <source>
        <dbReference type="ARBA" id="ARBA00023136"/>
    </source>
</evidence>
<keyword evidence="2" id="KW-0813">Transport</keyword>
<dbReference type="InterPro" id="IPR050173">
    <property type="entry name" value="ABC_transporter_C-like"/>
</dbReference>
<proteinExistence type="predicted"/>
<dbReference type="PANTHER" id="PTHR24223:SF415">
    <property type="entry name" value="FI20190P1"/>
    <property type="match status" value="1"/>
</dbReference>
<dbReference type="SUPFAM" id="SSF52540">
    <property type="entry name" value="P-loop containing nucleoside triphosphate hydrolases"/>
    <property type="match status" value="2"/>
</dbReference>
<feature type="domain" description="ABC transporter" evidence="10">
    <location>
        <begin position="189"/>
        <end position="413"/>
    </location>
</feature>
<dbReference type="FunFam" id="1.20.1560.10:FF:000013">
    <property type="entry name" value="ABC transporter C family member 2"/>
    <property type="match status" value="1"/>
</dbReference>
<name>A0A367KB06_RHIST</name>
<comment type="caution">
    <text evidence="12">The sequence shown here is derived from an EMBL/GenBank/DDBJ whole genome shotgun (WGS) entry which is preliminary data.</text>
</comment>
<dbReference type="InterPro" id="IPR036640">
    <property type="entry name" value="ABC1_TM_sf"/>
</dbReference>
<dbReference type="STRING" id="4846.A0A367KB06"/>
<feature type="transmembrane region" description="Helical" evidence="9">
    <location>
        <begin position="667"/>
        <end position="688"/>
    </location>
</feature>
<keyword evidence="13" id="KW-1185">Reference proteome</keyword>
<keyword evidence="3 9" id="KW-0812">Transmembrane</keyword>
<keyword evidence="5" id="KW-0547">Nucleotide-binding</keyword>
<evidence type="ECO:0000256" key="1">
    <source>
        <dbReference type="ARBA" id="ARBA00004141"/>
    </source>
</evidence>
<dbReference type="InterPro" id="IPR003593">
    <property type="entry name" value="AAA+_ATPase"/>
</dbReference>
<evidence type="ECO:0000256" key="3">
    <source>
        <dbReference type="ARBA" id="ARBA00022692"/>
    </source>
</evidence>
<sequence>NKTEGEEHTATATATSGTIVNLMSTDASRVSNYSASWFFIVSAPLELVLKEARDERVSLMNEVLQGIRQIKFFASEANWEERVMKARLLELRQLKMTYINNIVYSLLYNGSPIFLSLITFFFFTKAHGGQLTAPIAFTAISIFNELRLALNVIPESIVVAIESYASVKHIEKFLFEEEIEYTLQQDSEVGFEQATLGWNANGKENDSGFILKDLDFKFPQNDLGLISGATGSGKTLMLLGLLKEAFVLEGKVYCPHTPLPETLESEIGAPSADISDDWVLDSDFTEIGEKGITFSGDQKARVALARAVYSRAQNVLMNDILSAVDAHTAKHLLEKCLVGPLMKNRTRILVTHHIGFRFKNAKQFARIVRNEHEDYQQETEDKFTPIIANETKASNTPKQLIQEEKRDSGSVKLRLYKSYFGLAGKMVFWLGMVILVFGTRALEIGESWWTKIWTQSYEQYSRDIWYNFFSFKVSHSSQEHHGLPEGVVHLKFYLSVYSAIALCSVLSGAARNCYLFWGLLGASKTLYANLLHRVLGAPLRFFGITPLGRILSRFSKDFDFVDSSIPRHLMMFVVQWINIFTSAITVCIVISVFTGPITIIMAFNIWLGRNYIVNSHESKRLDSVTRSPVLSASTESITGVATIRVFGASQQFLKIMMGRIDENSIDVALAGFTLSLILMFTDSIFWVVRLYTEVKMGFNSVERVVEFTQIDQEAPPVTESRPPAQWLLHGAIRVKDLVTRYAADLEPVFKGISFSVNPKEKIGIVGRTGSGKSTLALSFFRFVGVSEGSIVIDGIDIKDLGTKDLRSNLTVIPQDPILFSGTLRSNMDPFGEFEDKDIFAAFRRVHLISENDGEQQDINANVFKDLDYITIKQCQRQLLCFARALLKRSRVVVMDEATAGVDFETDKAIQNTIVTEFSDSTVLCIAHRLHTVIKYDRILVLDQGQVKEFEDPLTLIHNTNSLFYRMCRNSGDFERLLELAEQKE</sequence>
<evidence type="ECO:0000256" key="7">
    <source>
        <dbReference type="ARBA" id="ARBA00022989"/>
    </source>
</evidence>
<dbReference type="GO" id="GO:0140359">
    <property type="term" value="F:ABC-type transporter activity"/>
    <property type="evidence" value="ECO:0007669"/>
    <property type="project" value="InterPro"/>
</dbReference>
<feature type="transmembrane region" description="Helical" evidence="9">
    <location>
        <begin position="576"/>
        <end position="607"/>
    </location>
</feature>
<feature type="domain" description="ABC transmembrane type-1" evidence="11">
    <location>
        <begin position="51"/>
        <end position="162"/>
    </location>
</feature>
<dbReference type="InterPro" id="IPR027417">
    <property type="entry name" value="P-loop_NTPase"/>
</dbReference>
<evidence type="ECO:0000313" key="13">
    <source>
        <dbReference type="Proteomes" id="UP000253551"/>
    </source>
</evidence>
<feature type="non-terminal residue" evidence="12">
    <location>
        <position position="1"/>
    </location>
</feature>
<dbReference type="EMBL" id="PJQM01001958">
    <property type="protein sequence ID" value="RCH99356.1"/>
    <property type="molecule type" value="Genomic_DNA"/>
</dbReference>
<gene>
    <name evidence="12" type="ORF">CU098_007426</name>
</gene>
<dbReference type="SUPFAM" id="SSF90123">
    <property type="entry name" value="ABC transporter transmembrane region"/>
    <property type="match status" value="2"/>
</dbReference>
<evidence type="ECO:0000256" key="9">
    <source>
        <dbReference type="SAM" id="Phobius"/>
    </source>
</evidence>
<evidence type="ECO:0000256" key="2">
    <source>
        <dbReference type="ARBA" id="ARBA00022448"/>
    </source>
</evidence>
<comment type="subcellular location">
    <subcellularLocation>
        <location evidence="1">Membrane</location>
        <topology evidence="1">Multi-pass membrane protein</topology>
    </subcellularLocation>
</comment>
<evidence type="ECO:0000256" key="6">
    <source>
        <dbReference type="ARBA" id="ARBA00022840"/>
    </source>
</evidence>
<keyword evidence="4" id="KW-0677">Repeat</keyword>
<accession>A0A367KB06</accession>
<dbReference type="Pfam" id="PF00664">
    <property type="entry name" value="ABC_membrane"/>
    <property type="match status" value="2"/>
</dbReference>
<dbReference type="OrthoDB" id="6500128at2759"/>
<keyword evidence="6" id="KW-0067">ATP-binding</keyword>
<dbReference type="SMART" id="SM00382">
    <property type="entry name" value="AAA"/>
    <property type="match status" value="2"/>
</dbReference>
<evidence type="ECO:0000259" key="10">
    <source>
        <dbReference type="PROSITE" id="PS50893"/>
    </source>
</evidence>
<dbReference type="CDD" id="cd03244">
    <property type="entry name" value="ABCC_MRP_domain2"/>
    <property type="match status" value="1"/>
</dbReference>
<dbReference type="AlphaFoldDB" id="A0A367KB06"/>
<dbReference type="PROSITE" id="PS50893">
    <property type="entry name" value="ABC_TRANSPORTER_2"/>
    <property type="match status" value="2"/>
</dbReference>
<dbReference type="InterPro" id="IPR003439">
    <property type="entry name" value="ABC_transporter-like_ATP-bd"/>
</dbReference>
<dbReference type="Gene3D" id="1.20.1560.10">
    <property type="entry name" value="ABC transporter type 1, transmembrane domain"/>
    <property type="match status" value="2"/>
</dbReference>
<keyword evidence="7 9" id="KW-1133">Transmembrane helix</keyword>
<dbReference type="InterPro" id="IPR011527">
    <property type="entry name" value="ABC1_TM_dom"/>
</dbReference>
<dbReference type="Gene3D" id="3.40.50.300">
    <property type="entry name" value="P-loop containing nucleotide triphosphate hydrolases"/>
    <property type="match status" value="3"/>
</dbReference>
<keyword evidence="8 9" id="KW-0472">Membrane</keyword>
<dbReference type="GO" id="GO:0005524">
    <property type="term" value="F:ATP binding"/>
    <property type="evidence" value="ECO:0007669"/>
    <property type="project" value="UniProtKB-KW"/>
</dbReference>
<dbReference type="PROSITE" id="PS50929">
    <property type="entry name" value="ABC_TM1F"/>
    <property type="match status" value="2"/>
</dbReference>
<evidence type="ECO:0000313" key="12">
    <source>
        <dbReference type="EMBL" id="RCH99356.1"/>
    </source>
</evidence>
<feature type="domain" description="ABC transporter" evidence="10">
    <location>
        <begin position="732"/>
        <end position="968"/>
    </location>
</feature>
<reference evidence="12 13" key="1">
    <citation type="journal article" date="2018" name="G3 (Bethesda)">
        <title>Phylogenetic and Phylogenomic Definition of Rhizopus Species.</title>
        <authorList>
            <person name="Gryganskyi A.P."/>
            <person name="Golan J."/>
            <person name="Dolatabadi S."/>
            <person name="Mondo S."/>
            <person name="Robb S."/>
            <person name="Idnurm A."/>
            <person name="Muszewska A."/>
            <person name="Steczkiewicz K."/>
            <person name="Masonjones S."/>
            <person name="Liao H.L."/>
            <person name="Gajdeczka M.T."/>
            <person name="Anike F."/>
            <person name="Vuek A."/>
            <person name="Anishchenko I.M."/>
            <person name="Voigt K."/>
            <person name="de Hoog G.S."/>
            <person name="Smith M.E."/>
            <person name="Heitman J."/>
            <person name="Vilgalys R."/>
            <person name="Stajich J.E."/>
        </authorList>
    </citation>
    <scope>NUCLEOTIDE SEQUENCE [LARGE SCALE GENOMIC DNA]</scope>
    <source>
        <strain evidence="12 13">LSU 92-RS-03</strain>
    </source>
</reference>
<dbReference type="PANTHER" id="PTHR24223">
    <property type="entry name" value="ATP-BINDING CASSETTE SUB-FAMILY C"/>
    <property type="match status" value="1"/>
</dbReference>
<feature type="domain" description="ABC transmembrane type-1" evidence="11">
    <location>
        <begin position="430"/>
        <end position="688"/>
    </location>
</feature>
<dbReference type="GO" id="GO:0016020">
    <property type="term" value="C:membrane"/>
    <property type="evidence" value="ECO:0007669"/>
    <property type="project" value="UniProtKB-SubCell"/>
</dbReference>
<evidence type="ECO:0008006" key="14">
    <source>
        <dbReference type="Google" id="ProtNLM"/>
    </source>
</evidence>
<dbReference type="Proteomes" id="UP000253551">
    <property type="component" value="Unassembled WGS sequence"/>
</dbReference>
<evidence type="ECO:0000259" key="11">
    <source>
        <dbReference type="PROSITE" id="PS50929"/>
    </source>
</evidence>
<dbReference type="Pfam" id="PF00005">
    <property type="entry name" value="ABC_tran"/>
    <property type="match status" value="1"/>
</dbReference>
<evidence type="ECO:0000256" key="5">
    <source>
        <dbReference type="ARBA" id="ARBA00022741"/>
    </source>
</evidence>
<dbReference type="CDD" id="cd18604">
    <property type="entry name" value="ABC_6TM_VMR1_D2_like"/>
    <property type="match status" value="1"/>
</dbReference>
<organism evidence="12 13">
    <name type="scientific">Rhizopus stolonifer</name>
    <name type="common">Rhizopus nigricans</name>
    <dbReference type="NCBI Taxonomy" id="4846"/>
    <lineage>
        <taxon>Eukaryota</taxon>
        <taxon>Fungi</taxon>
        <taxon>Fungi incertae sedis</taxon>
        <taxon>Mucoromycota</taxon>
        <taxon>Mucoromycotina</taxon>
        <taxon>Mucoromycetes</taxon>
        <taxon>Mucorales</taxon>
        <taxon>Mucorineae</taxon>
        <taxon>Rhizopodaceae</taxon>
        <taxon>Rhizopus</taxon>
    </lineage>
</organism>
<protein>
    <recommendedName>
        <fullName evidence="14">P-loop containing nucleoside triphosphate hydrolase protein</fullName>
    </recommendedName>
</protein>
<feature type="transmembrane region" description="Helical" evidence="9">
    <location>
        <begin position="102"/>
        <end position="123"/>
    </location>
</feature>
<evidence type="ECO:0000256" key="4">
    <source>
        <dbReference type="ARBA" id="ARBA00022737"/>
    </source>
</evidence>